<keyword evidence="2" id="KW-0732">Signal</keyword>
<protein>
    <recommendedName>
        <fullName evidence="5">Membrane or secreted protein</fullName>
    </recommendedName>
</protein>
<dbReference type="AlphaFoldDB" id="A0A2T0T2V6"/>
<feature type="region of interest" description="Disordered" evidence="1">
    <location>
        <begin position="213"/>
        <end position="239"/>
    </location>
</feature>
<dbReference type="EMBL" id="PVTE01000007">
    <property type="protein sequence ID" value="PRY40015.1"/>
    <property type="molecule type" value="Genomic_DNA"/>
</dbReference>
<reference evidence="3 4" key="1">
    <citation type="submission" date="2018-03" db="EMBL/GenBank/DDBJ databases">
        <title>Genomic Encyclopedia of Archaeal and Bacterial Type Strains, Phase II (KMG-II): from individual species to whole genera.</title>
        <authorList>
            <person name="Goeker M."/>
        </authorList>
    </citation>
    <scope>NUCLEOTIDE SEQUENCE [LARGE SCALE GENOMIC DNA]</scope>
    <source>
        <strain evidence="3 4">DSM 28354</strain>
    </source>
</reference>
<comment type="caution">
    <text evidence="3">The sequence shown here is derived from an EMBL/GenBank/DDBJ whole genome shotgun (WGS) entry which is preliminary data.</text>
</comment>
<evidence type="ECO:0000256" key="1">
    <source>
        <dbReference type="SAM" id="MobiDB-lite"/>
    </source>
</evidence>
<proteinExistence type="predicted"/>
<keyword evidence="4" id="KW-1185">Reference proteome</keyword>
<feature type="signal peptide" evidence="2">
    <location>
        <begin position="1"/>
        <end position="19"/>
    </location>
</feature>
<evidence type="ECO:0000256" key="2">
    <source>
        <dbReference type="SAM" id="SignalP"/>
    </source>
</evidence>
<evidence type="ECO:0000313" key="3">
    <source>
        <dbReference type="EMBL" id="PRY40015.1"/>
    </source>
</evidence>
<gene>
    <name evidence="3" type="ORF">CLV58_107109</name>
</gene>
<organism evidence="3 4">
    <name type="scientific">Spirosoma oryzae</name>
    <dbReference type="NCBI Taxonomy" id="1469603"/>
    <lineage>
        <taxon>Bacteria</taxon>
        <taxon>Pseudomonadati</taxon>
        <taxon>Bacteroidota</taxon>
        <taxon>Cytophagia</taxon>
        <taxon>Cytophagales</taxon>
        <taxon>Cytophagaceae</taxon>
        <taxon>Spirosoma</taxon>
    </lineage>
</organism>
<evidence type="ECO:0000313" key="4">
    <source>
        <dbReference type="Proteomes" id="UP000238375"/>
    </source>
</evidence>
<dbReference type="RefSeq" id="WP_106137646.1">
    <property type="nucleotide sequence ID" value="NZ_PVTE01000007.1"/>
</dbReference>
<dbReference type="OrthoDB" id="706756at2"/>
<dbReference type="Proteomes" id="UP000238375">
    <property type="component" value="Unassembled WGS sequence"/>
</dbReference>
<accession>A0A2T0T2V6</accession>
<dbReference type="Gene3D" id="2.40.128.490">
    <property type="entry name" value="Uncharacterised protein PF14869, DUF4488"/>
    <property type="match status" value="1"/>
</dbReference>
<sequence length="239" mass="26139">MKAVVVSLLLGLCQLTAIAQVKPTDLVGAWQFVAPSGTRTVLTFTDNYVMHTAYEPGRFISTSGGTWQLAGNNLIEIIEFNAADSTRVGSIDRMGVSLTNKKLTVATRSGKMIFDRIDQFNSPEQLAGLWRITSRANDAGQLTPMQRGPRKTLKLLTGTRFQWVAINPQTKQFSGTGGGTYTLKDGKYTETIEFFSRDNSRVGKSLTFGAEVGPTEWHHTGQSSTGGPVNEIWTRETGN</sequence>
<feature type="chain" id="PRO_5015678810" description="Membrane or secreted protein" evidence="2">
    <location>
        <begin position="20"/>
        <end position="239"/>
    </location>
</feature>
<name>A0A2T0T2V6_9BACT</name>
<evidence type="ECO:0008006" key="5">
    <source>
        <dbReference type="Google" id="ProtNLM"/>
    </source>
</evidence>